<name>A0A3Q7J896_SOLLC</name>
<keyword evidence="3" id="KW-1185">Reference proteome</keyword>
<reference evidence="2" key="1">
    <citation type="journal article" date="2012" name="Nature">
        <title>The tomato genome sequence provides insights into fleshy fruit evolution.</title>
        <authorList>
            <consortium name="Tomato Genome Consortium"/>
        </authorList>
    </citation>
    <scope>NUCLEOTIDE SEQUENCE [LARGE SCALE GENOMIC DNA]</scope>
    <source>
        <strain evidence="2">cv. Heinz 1706</strain>
    </source>
</reference>
<sequence length="55" mass="6191">MPTPANKTIVQPHSPFSPLLAATSSFCEELQAPMNRREQDENNKSLSPFPFLLDF</sequence>
<feature type="region of interest" description="Disordered" evidence="1">
    <location>
        <begin position="35"/>
        <end position="55"/>
    </location>
</feature>
<proteinExistence type="predicted"/>
<accession>A0A3Q7J896</accession>
<reference evidence="2" key="2">
    <citation type="submission" date="2019-01" db="UniProtKB">
        <authorList>
            <consortium name="EnsemblPlants"/>
        </authorList>
    </citation>
    <scope>IDENTIFICATION</scope>
    <source>
        <strain evidence="2">cv. Heinz 1706</strain>
    </source>
</reference>
<dbReference type="EnsemblPlants" id="Solyc12g038090.1.1">
    <property type="protein sequence ID" value="Solyc12g038090.1.1.1"/>
    <property type="gene ID" value="Solyc12g038090.1"/>
</dbReference>
<evidence type="ECO:0000313" key="2">
    <source>
        <dbReference type="EnsemblPlants" id="Solyc12g038090.1.1.1"/>
    </source>
</evidence>
<evidence type="ECO:0000256" key="1">
    <source>
        <dbReference type="SAM" id="MobiDB-lite"/>
    </source>
</evidence>
<dbReference type="InParanoid" id="A0A3Q7J896"/>
<dbReference type="AlphaFoldDB" id="A0A3Q7J896"/>
<organism evidence="2">
    <name type="scientific">Solanum lycopersicum</name>
    <name type="common">Tomato</name>
    <name type="synonym">Lycopersicon esculentum</name>
    <dbReference type="NCBI Taxonomy" id="4081"/>
    <lineage>
        <taxon>Eukaryota</taxon>
        <taxon>Viridiplantae</taxon>
        <taxon>Streptophyta</taxon>
        <taxon>Embryophyta</taxon>
        <taxon>Tracheophyta</taxon>
        <taxon>Spermatophyta</taxon>
        <taxon>Magnoliopsida</taxon>
        <taxon>eudicotyledons</taxon>
        <taxon>Gunneridae</taxon>
        <taxon>Pentapetalae</taxon>
        <taxon>asterids</taxon>
        <taxon>lamiids</taxon>
        <taxon>Solanales</taxon>
        <taxon>Solanaceae</taxon>
        <taxon>Solanoideae</taxon>
        <taxon>Solaneae</taxon>
        <taxon>Solanum</taxon>
        <taxon>Solanum subgen. Lycopersicon</taxon>
    </lineage>
</organism>
<dbReference type="PaxDb" id="4081-Solyc12g038090.1.1"/>
<dbReference type="Proteomes" id="UP000004994">
    <property type="component" value="Chromosome 12"/>
</dbReference>
<evidence type="ECO:0000313" key="3">
    <source>
        <dbReference type="Proteomes" id="UP000004994"/>
    </source>
</evidence>
<dbReference type="Gramene" id="Solyc12g038090.1.1">
    <property type="protein sequence ID" value="Solyc12g038090.1.1.1"/>
    <property type="gene ID" value="Solyc12g038090.1"/>
</dbReference>
<protein>
    <submittedName>
        <fullName evidence="2">Uncharacterized protein</fullName>
    </submittedName>
</protein>